<dbReference type="Pfam" id="PF12867">
    <property type="entry name" value="DinB_2"/>
    <property type="match status" value="1"/>
</dbReference>
<dbReference type="EMBL" id="MLJW01002167">
    <property type="protein sequence ID" value="OIQ75434.1"/>
    <property type="molecule type" value="Genomic_DNA"/>
</dbReference>
<comment type="caution">
    <text evidence="2">The sequence shown here is derived from an EMBL/GenBank/DDBJ whole genome shotgun (WGS) entry which is preliminary data.</text>
</comment>
<evidence type="ECO:0000313" key="2">
    <source>
        <dbReference type="EMBL" id="OIQ75434.1"/>
    </source>
</evidence>
<evidence type="ECO:0000259" key="1">
    <source>
        <dbReference type="Pfam" id="PF12867"/>
    </source>
</evidence>
<gene>
    <name evidence="2" type="ORF">GALL_428970</name>
</gene>
<reference evidence="2" key="1">
    <citation type="submission" date="2016-10" db="EMBL/GenBank/DDBJ databases">
        <title>Sequence of Gallionella enrichment culture.</title>
        <authorList>
            <person name="Poehlein A."/>
            <person name="Muehling M."/>
            <person name="Daniel R."/>
        </authorList>
    </citation>
    <scope>NUCLEOTIDE SEQUENCE</scope>
</reference>
<dbReference type="InterPro" id="IPR024775">
    <property type="entry name" value="DinB-like"/>
</dbReference>
<protein>
    <submittedName>
        <fullName evidence="2">DinB superfamily protein</fullName>
    </submittedName>
</protein>
<dbReference type="AlphaFoldDB" id="A0A1J5PWK8"/>
<organism evidence="2">
    <name type="scientific">mine drainage metagenome</name>
    <dbReference type="NCBI Taxonomy" id="410659"/>
    <lineage>
        <taxon>unclassified sequences</taxon>
        <taxon>metagenomes</taxon>
        <taxon>ecological metagenomes</taxon>
    </lineage>
</organism>
<dbReference type="Gene3D" id="1.20.120.450">
    <property type="entry name" value="dinb family like domain"/>
    <property type="match status" value="1"/>
</dbReference>
<feature type="domain" description="DinB-like" evidence="1">
    <location>
        <begin position="30"/>
        <end position="144"/>
    </location>
</feature>
<dbReference type="SUPFAM" id="SSF109854">
    <property type="entry name" value="DinB/YfiT-like putative metalloenzymes"/>
    <property type="match status" value="1"/>
</dbReference>
<proteinExistence type="predicted"/>
<name>A0A1J5PWK8_9ZZZZ</name>
<accession>A0A1J5PWK8</accession>
<dbReference type="InterPro" id="IPR034660">
    <property type="entry name" value="DinB/YfiT-like"/>
</dbReference>
<sequence length="148" mass="16635">MSFTSEIERYRQAGLDLAVAARGSSARQTRGADDSWGATMIAHHMADADMHFAIRIREVLVHENPTLSVFDEETYAETLYYNERPIEPALLLIKSIREETADLLLRLPEEAWSRIGTRTDGLTLTLSQLVTRATNHAEDHIAQIKSAL</sequence>